<reference evidence="2 3" key="1">
    <citation type="submission" date="2020-10" db="EMBL/GenBank/DDBJ databases">
        <title>The Coptis chinensis genome and diversification of protoberbering-type alkaloids.</title>
        <authorList>
            <person name="Wang B."/>
            <person name="Shu S."/>
            <person name="Song C."/>
            <person name="Liu Y."/>
        </authorList>
    </citation>
    <scope>NUCLEOTIDE SEQUENCE [LARGE SCALE GENOMIC DNA]</scope>
    <source>
        <strain evidence="2">HL-2020</strain>
        <tissue evidence="2">Leaf</tissue>
    </source>
</reference>
<comment type="caution">
    <text evidence="2">The sequence shown here is derived from an EMBL/GenBank/DDBJ whole genome shotgun (WGS) entry which is preliminary data.</text>
</comment>
<dbReference type="AlphaFoldDB" id="A0A835IVB5"/>
<proteinExistence type="predicted"/>
<keyword evidence="3" id="KW-1185">Reference proteome</keyword>
<gene>
    <name evidence="2" type="ORF">IFM89_035368</name>
</gene>
<dbReference type="Proteomes" id="UP000631114">
    <property type="component" value="Unassembled WGS sequence"/>
</dbReference>
<protein>
    <submittedName>
        <fullName evidence="2">Uncharacterized protein</fullName>
    </submittedName>
</protein>
<evidence type="ECO:0000256" key="1">
    <source>
        <dbReference type="SAM" id="MobiDB-lite"/>
    </source>
</evidence>
<dbReference type="OrthoDB" id="298344at2759"/>
<accession>A0A835IVB5</accession>
<sequence>MKPKISTPKSNPAKLTPSETHLPFVVPRLQNESNAIKIKSLDSQRRVTRKKKGQKTTRILVHTAKATGFSSVSDGKTFKKPRRPYEKECLDAELKLVGEYGLRCSMASCSDEVPVWERRAFCNMLPVWERNYVRVLTTSFVKVKDTYAS</sequence>
<dbReference type="EMBL" id="JADFTS010000002">
    <property type="protein sequence ID" value="KAF9622937.1"/>
    <property type="molecule type" value="Genomic_DNA"/>
</dbReference>
<feature type="region of interest" description="Disordered" evidence="1">
    <location>
        <begin position="1"/>
        <end position="21"/>
    </location>
</feature>
<evidence type="ECO:0000313" key="3">
    <source>
        <dbReference type="Proteomes" id="UP000631114"/>
    </source>
</evidence>
<evidence type="ECO:0000313" key="2">
    <source>
        <dbReference type="EMBL" id="KAF9622937.1"/>
    </source>
</evidence>
<name>A0A835IVB5_9MAGN</name>
<organism evidence="2 3">
    <name type="scientific">Coptis chinensis</name>
    <dbReference type="NCBI Taxonomy" id="261450"/>
    <lineage>
        <taxon>Eukaryota</taxon>
        <taxon>Viridiplantae</taxon>
        <taxon>Streptophyta</taxon>
        <taxon>Embryophyta</taxon>
        <taxon>Tracheophyta</taxon>
        <taxon>Spermatophyta</taxon>
        <taxon>Magnoliopsida</taxon>
        <taxon>Ranunculales</taxon>
        <taxon>Ranunculaceae</taxon>
        <taxon>Coptidoideae</taxon>
        <taxon>Coptis</taxon>
    </lineage>
</organism>